<dbReference type="SUPFAM" id="SSF53383">
    <property type="entry name" value="PLP-dependent transferases"/>
    <property type="match status" value="1"/>
</dbReference>
<keyword evidence="7" id="KW-1185">Reference proteome</keyword>
<dbReference type="AlphaFoldDB" id="D2RXI4"/>
<reference evidence="6 7" key="1">
    <citation type="journal article" date="2010" name="Stand. Genomic Sci.">
        <title>Complete genome sequence of Haloterrigena turkmenica type strain (4k).</title>
        <authorList>
            <person name="Saunders E."/>
            <person name="Tindall B.J."/>
            <person name="Fahnrich R."/>
            <person name="Lapidus A."/>
            <person name="Copeland A."/>
            <person name="Del Rio T.G."/>
            <person name="Lucas S."/>
            <person name="Chen F."/>
            <person name="Tice H."/>
            <person name="Cheng J.F."/>
            <person name="Han C."/>
            <person name="Detter J.C."/>
            <person name="Bruce D."/>
            <person name="Goodwin L."/>
            <person name="Chain P."/>
            <person name="Pitluck S."/>
            <person name="Pati A."/>
            <person name="Ivanova N."/>
            <person name="Mavromatis K."/>
            <person name="Chen A."/>
            <person name="Palaniappan K."/>
            <person name="Land M."/>
            <person name="Hauser L."/>
            <person name="Chang Y.J."/>
            <person name="Jeffries C.D."/>
            <person name="Brettin T."/>
            <person name="Rohde M."/>
            <person name="Goker M."/>
            <person name="Bristow J."/>
            <person name="Eisen J.A."/>
            <person name="Markowitz V."/>
            <person name="Hugenholtz P."/>
            <person name="Klenk H.P."/>
            <person name="Kyrpides N.C."/>
        </authorList>
    </citation>
    <scope>NUCLEOTIDE SEQUENCE [LARGE SCALE GENOMIC DNA]</scope>
    <source>
        <strain evidence="7">ATCC 51198 / DSM 5511 / JCM 9101 / NCIMB 13204 / VKM B-1734 / 4k</strain>
    </source>
</reference>
<name>D2RXI4_HALTV</name>
<evidence type="ECO:0000313" key="6">
    <source>
        <dbReference type="EMBL" id="ADB61708.1"/>
    </source>
</evidence>
<dbReference type="InterPro" id="IPR015421">
    <property type="entry name" value="PyrdxlP-dep_Trfase_major"/>
</dbReference>
<dbReference type="PROSITE" id="PS00105">
    <property type="entry name" value="AA_TRANSFER_CLASS_1"/>
    <property type="match status" value="1"/>
</dbReference>
<dbReference type="KEGG" id="htu:Htur_2837"/>
<feature type="region of interest" description="Disordered" evidence="4">
    <location>
        <begin position="1"/>
        <end position="23"/>
    </location>
</feature>
<keyword evidence="3" id="KW-0808">Transferase</keyword>
<dbReference type="PANTHER" id="PTHR42885">
    <property type="entry name" value="HISTIDINOL-PHOSPHATE AMINOTRANSFERASE-RELATED"/>
    <property type="match status" value="1"/>
</dbReference>
<organism evidence="6 7">
    <name type="scientific">Haloterrigena turkmenica (strain ATCC 51198 / DSM 5511 / JCM 9101 / NCIMB 13204 / VKM B-1734 / 4k)</name>
    <name type="common">Halococcus turkmenicus</name>
    <dbReference type="NCBI Taxonomy" id="543526"/>
    <lineage>
        <taxon>Archaea</taxon>
        <taxon>Methanobacteriati</taxon>
        <taxon>Methanobacteriota</taxon>
        <taxon>Stenosarchaea group</taxon>
        <taxon>Halobacteria</taxon>
        <taxon>Halobacteriales</taxon>
        <taxon>Natrialbaceae</taxon>
        <taxon>Haloterrigena</taxon>
    </lineage>
</organism>
<comment type="cofactor">
    <cofactor evidence="1 3">
        <name>pyridoxal 5'-phosphate</name>
        <dbReference type="ChEBI" id="CHEBI:597326"/>
    </cofactor>
</comment>
<keyword evidence="3 6" id="KW-0032">Aminotransferase</keyword>
<dbReference type="Pfam" id="PF00155">
    <property type="entry name" value="Aminotran_1_2"/>
    <property type="match status" value="1"/>
</dbReference>
<dbReference type="InterPro" id="IPR004838">
    <property type="entry name" value="NHTrfase_class1_PyrdxlP-BS"/>
</dbReference>
<evidence type="ECO:0000256" key="2">
    <source>
        <dbReference type="ARBA" id="ARBA00022898"/>
    </source>
</evidence>
<evidence type="ECO:0000256" key="4">
    <source>
        <dbReference type="SAM" id="MobiDB-lite"/>
    </source>
</evidence>
<dbReference type="HOGENOM" id="CLU_017584_3_2_2"/>
<evidence type="ECO:0000259" key="5">
    <source>
        <dbReference type="Pfam" id="PF00155"/>
    </source>
</evidence>
<dbReference type="InterPro" id="IPR004839">
    <property type="entry name" value="Aminotransferase_I/II_large"/>
</dbReference>
<dbReference type="GeneID" id="8743454"/>
<dbReference type="eggNOG" id="arCOG04273">
    <property type="taxonomic scope" value="Archaea"/>
</dbReference>
<dbReference type="InterPro" id="IPR015422">
    <property type="entry name" value="PyrdxlP-dep_Trfase_small"/>
</dbReference>
<proteinExistence type="inferred from homology"/>
<gene>
    <name evidence="6" type="ordered locus">Htur_2837</name>
</gene>
<feature type="domain" description="Aminotransferase class I/classII large" evidence="5">
    <location>
        <begin position="21"/>
        <end position="338"/>
    </location>
</feature>
<evidence type="ECO:0000256" key="1">
    <source>
        <dbReference type="ARBA" id="ARBA00001933"/>
    </source>
</evidence>
<evidence type="ECO:0000313" key="7">
    <source>
        <dbReference type="Proteomes" id="UP000001903"/>
    </source>
</evidence>
<feature type="compositionally biased region" description="Basic and acidic residues" evidence="4">
    <location>
        <begin position="350"/>
        <end position="365"/>
    </location>
</feature>
<dbReference type="GO" id="GO:0008483">
    <property type="term" value="F:transaminase activity"/>
    <property type="evidence" value="ECO:0007669"/>
    <property type="project" value="UniProtKB-KW"/>
</dbReference>
<dbReference type="EMBL" id="CP001860">
    <property type="protein sequence ID" value="ADB61708.1"/>
    <property type="molecule type" value="Genomic_DNA"/>
</dbReference>
<sequence length="365" mass="39307">MDPDAVRTGARVPHGGETDRNVLDFSANTNPYAPDGVGEVYADALEDSRRYPDDEYPEFRAAAGEFVDCAPDRVIPTPGGLAAIRLALEITLEPGDEALVPFPSFGEYAREVRLQGASPRFVPHDEILAADDDALEDCALAIVCTPNNPTGDAADPDALADFAARCEAAGTTLLVDEAFLGFTDLPSAARLESADVIVARSLTKLFGLPGLRAGFAVATGERREALETARRAWSLGTPAARVGAYCLRQDAFVRETRERVASERERMREALASRFNVRSSDAPYLLCDVGERDVDSVIAAARADGVAIRDARTFRDLDSHVRVAVKDREANDRLLAALGVADGPGSDNSSGERETTDAEDDRRRR</sequence>
<dbReference type="EC" id="2.6.1.-" evidence="3"/>
<dbReference type="RefSeq" id="WP_012943976.1">
    <property type="nucleotide sequence ID" value="NC_013743.1"/>
</dbReference>
<comment type="similarity">
    <text evidence="3">Belongs to the class-I pyridoxal-phosphate-dependent aminotransferase family.</text>
</comment>
<protein>
    <recommendedName>
        <fullName evidence="3">Aminotransferase</fullName>
        <ecNumber evidence="3">2.6.1.-</ecNumber>
    </recommendedName>
</protein>
<dbReference type="Gene3D" id="3.40.640.10">
    <property type="entry name" value="Type I PLP-dependent aspartate aminotransferase-like (Major domain)"/>
    <property type="match status" value="1"/>
</dbReference>
<dbReference type="Gene3D" id="3.90.1150.10">
    <property type="entry name" value="Aspartate Aminotransferase, domain 1"/>
    <property type="match status" value="1"/>
</dbReference>
<evidence type="ECO:0000256" key="3">
    <source>
        <dbReference type="RuleBase" id="RU000481"/>
    </source>
</evidence>
<dbReference type="InterPro" id="IPR015424">
    <property type="entry name" value="PyrdxlP-dep_Trfase"/>
</dbReference>
<keyword evidence="2" id="KW-0663">Pyridoxal phosphate</keyword>
<dbReference type="STRING" id="543526.Htur_2837"/>
<feature type="region of interest" description="Disordered" evidence="4">
    <location>
        <begin position="338"/>
        <end position="365"/>
    </location>
</feature>
<accession>D2RXI4</accession>
<dbReference type="OrthoDB" id="39225at2157"/>
<dbReference type="Proteomes" id="UP000001903">
    <property type="component" value="Chromosome"/>
</dbReference>
<dbReference type="PANTHER" id="PTHR42885:SF1">
    <property type="entry name" value="THREONINE-PHOSPHATE DECARBOXYLASE"/>
    <property type="match status" value="1"/>
</dbReference>
<dbReference type="CDD" id="cd00609">
    <property type="entry name" value="AAT_like"/>
    <property type="match status" value="1"/>
</dbReference>
<dbReference type="GO" id="GO:0030170">
    <property type="term" value="F:pyridoxal phosphate binding"/>
    <property type="evidence" value="ECO:0007669"/>
    <property type="project" value="InterPro"/>
</dbReference>